<feature type="region of interest" description="Disordered" evidence="1">
    <location>
        <begin position="209"/>
        <end position="233"/>
    </location>
</feature>
<dbReference type="Proteomes" id="UP000887575">
    <property type="component" value="Unassembled WGS sequence"/>
</dbReference>
<protein>
    <submittedName>
        <fullName evidence="3">Uncharacterized protein</fullName>
    </submittedName>
</protein>
<accession>A0AAF3J2W0</accession>
<evidence type="ECO:0000313" key="3">
    <source>
        <dbReference type="WBParaSite" id="MBELARI_LOCUS12795"/>
    </source>
</evidence>
<dbReference type="AlphaFoldDB" id="A0AAF3J2W0"/>
<reference evidence="3" key="1">
    <citation type="submission" date="2024-02" db="UniProtKB">
        <authorList>
            <consortium name="WormBaseParasite"/>
        </authorList>
    </citation>
    <scope>IDENTIFICATION</scope>
</reference>
<name>A0AAF3J2W0_9BILA</name>
<feature type="region of interest" description="Disordered" evidence="1">
    <location>
        <begin position="238"/>
        <end position="257"/>
    </location>
</feature>
<dbReference type="WBParaSite" id="MBELARI_LOCUS12795">
    <property type="protein sequence ID" value="MBELARI_LOCUS12795"/>
    <property type="gene ID" value="MBELARI_LOCUS12795"/>
</dbReference>
<proteinExistence type="predicted"/>
<keyword evidence="2" id="KW-1185">Reference proteome</keyword>
<evidence type="ECO:0000256" key="1">
    <source>
        <dbReference type="SAM" id="MobiDB-lite"/>
    </source>
</evidence>
<evidence type="ECO:0000313" key="2">
    <source>
        <dbReference type="Proteomes" id="UP000887575"/>
    </source>
</evidence>
<sequence>MALSTLDASDLKRSQEERALKSFQYRQKNKPRRLGPDVLVKTSRSGKPFKDHDKFGLDFNVEYSLNKNNRWELPEVIAGELPRHQRATLSTVNVNLAFSKKELQKIEETKSYDQRFHLKGASAIDFLESKDGEMTKKMARTGRAQLRTWNNPKKHSRNSNDCPDEEIRVICICGKCRPEKENILDYTVLTYTTTCKDGDRRFWRMRQQQCDGDEGKDQGKELTSPTDDPHQQFVAYLPKKKKNEVRRQKHTKHMYAD</sequence>
<organism evidence="2 3">
    <name type="scientific">Mesorhabditis belari</name>
    <dbReference type="NCBI Taxonomy" id="2138241"/>
    <lineage>
        <taxon>Eukaryota</taxon>
        <taxon>Metazoa</taxon>
        <taxon>Ecdysozoa</taxon>
        <taxon>Nematoda</taxon>
        <taxon>Chromadorea</taxon>
        <taxon>Rhabditida</taxon>
        <taxon>Rhabditina</taxon>
        <taxon>Rhabditomorpha</taxon>
        <taxon>Rhabditoidea</taxon>
        <taxon>Rhabditidae</taxon>
        <taxon>Mesorhabditinae</taxon>
        <taxon>Mesorhabditis</taxon>
    </lineage>
</organism>